<dbReference type="GO" id="GO:0000981">
    <property type="term" value="F:DNA-binding transcription factor activity, RNA polymerase II-specific"/>
    <property type="evidence" value="ECO:0007669"/>
    <property type="project" value="TreeGrafter"/>
</dbReference>
<dbReference type="OrthoDB" id="6021714at2759"/>
<organism evidence="10 11">
    <name type="scientific">Daphnia galeata</name>
    <dbReference type="NCBI Taxonomy" id="27404"/>
    <lineage>
        <taxon>Eukaryota</taxon>
        <taxon>Metazoa</taxon>
        <taxon>Ecdysozoa</taxon>
        <taxon>Arthropoda</taxon>
        <taxon>Crustacea</taxon>
        <taxon>Branchiopoda</taxon>
        <taxon>Diplostraca</taxon>
        <taxon>Cladocera</taxon>
        <taxon>Anomopoda</taxon>
        <taxon>Daphniidae</taxon>
        <taxon>Daphnia</taxon>
    </lineage>
</organism>
<keyword evidence="11" id="KW-1185">Reference proteome</keyword>
<dbReference type="SMART" id="SM00091">
    <property type="entry name" value="PAS"/>
    <property type="match status" value="2"/>
</dbReference>
<dbReference type="Gene3D" id="3.30.450.20">
    <property type="entry name" value="PAS domain"/>
    <property type="match status" value="2"/>
</dbReference>
<dbReference type="InterPro" id="IPR035965">
    <property type="entry name" value="PAS-like_dom_sf"/>
</dbReference>
<dbReference type="CDD" id="cd19733">
    <property type="entry name" value="bHLH-PAS_trachealess_like"/>
    <property type="match status" value="1"/>
</dbReference>
<dbReference type="FunFam" id="4.10.280.10:FF:000007">
    <property type="entry name" value="single-minded homolog 1 isoform X1"/>
    <property type="match status" value="1"/>
</dbReference>
<gene>
    <name evidence="10" type="ORF">DGAL_LOCUS13674</name>
</gene>
<feature type="compositionally biased region" description="Low complexity" evidence="7">
    <location>
        <begin position="429"/>
        <end position="442"/>
    </location>
</feature>
<proteinExistence type="predicted"/>
<feature type="region of interest" description="Disordered" evidence="7">
    <location>
        <begin position="1051"/>
        <end position="1072"/>
    </location>
</feature>
<dbReference type="PANTHER" id="PTHR23043:SF26">
    <property type="entry name" value="PROTEIN TRACHEALESS"/>
    <property type="match status" value="1"/>
</dbReference>
<dbReference type="Gene3D" id="4.10.280.10">
    <property type="entry name" value="Helix-loop-helix DNA-binding domain"/>
    <property type="match status" value="1"/>
</dbReference>
<sequence length="1120" mass="120956">MAGYALGLCGRAAATAAGIRDHFSDESSSASWMVLPPYSHHQYPGGPGSLTAAAAAAAAMAGTLVGHASMGHHHSAVADYSALASSLQQQQQQQQQHQQQQQQQQQQRRSPLSSAAYTHSCILEMRKEKSRDAARSRRGKENYEFYELAKMLPLPPAITSQLDKASIIRLTISFLRLKDFSSNGDPPWIKESLLSISSANSNSSTNVATSAGSSTASGSSSSTSNKANKAFRTNEATLGGFSFHDWLNDDNPSSGDRPQQKEKNSTTPTFVSLPSLLSWKVEFNYLPRSFPHEQVTCSNSDVYNHSAVKRSGNSRSRSHQHNNQHHQQHPHHQMQLQQHQQHNSIPANIHVELFDQHQGTHILQSLDGFAFSLGSDGRFLYISETVSIYLGLSQVEMTGSSVFDYVHTADHAELAQQLGLTLATNQTHQSASSSAASSSQQLPPSPASGTGSVDDGNSCMNPDVTSLMSLESNSSYQGLDRSFCIRMKSTLTKRGCHFKSSGYRVVMVLCRLRPQSQAYTTSKSGAGQPSSGTQGQNQPVPLLGMIAMAIALPPPTVHEVRLEPDMFVTRLAFDLRIIHCEPRIAELLEFVAEDLTGRSLYTLCHVEDVRLLRKAHTDLMHKGQVMTPYYRILNRHGGFTWIQSCATVVCNSKNGDEQSIVCVNYVLSRTEMKNLIVDQCQLESAPIVQIKSSVFKTDHGVSDALHSSPEGSSSECSESLSKSGTNLVDPHRSSVPSSEQSRPSSEVEVEVVTAPPEESVSSGMRTNRGPSGRHHHHRSAKRKYEELVSVPSTTDNAMIGLDSNQHHSTDNSNSNESASIQDQHHSNTLADHQSEVDVARWKRLYAGAMESDSLQDRDLDGSGLNGSTTDFSTDALLSNGKPRSTIQWIGAPPVPPGSSPSAATAAALSVPSLLRQLYASRESVIRANVHAAAAAAAGRTSSSYFSNGETLPTPPTGVNGGNDYPGDVFPPTSSHSYHTTATGSFLPEYLPAMTPPSSVSPRDAAAGALFAAEASLRHSAYSGLGSAESSYTANPSQPLALKPHHHVHYGHGSIDHHHHAHHHHNSAGSHHQYASVQPLVSADAGQFYSHTPSGFHLYHPQVSKSSSASSVNNSATWYPN</sequence>
<keyword evidence="4" id="KW-0238">DNA-binding</keyword>
<dbReference type="CDD" id="cd00130">
    <property type="entry name" value="PAS"/>
    <property type="match status" value="2"/>
</dbReference>
<dbReference type="FunFam" id="3.30.450.20:FF:000025">
    <property type="entry name" value="Neuronal PAS domain protein 3 isoform 1"/>
    <property type="match status" value="1"/>
</dbReference>
<feature type="region of interest" description="Disordered" evidence="7">
    <location>
        <begin position="88"/>
        <end position="113"/>
    </location>
</feature>
<feature type="compositionally biased region" description="Low complexity" evidence="7">
    <location>
        <begin position="333"/>
        <end position="342"/>
    </location>
</feature>
<keyword evidence="2" id="KW-0677">Repeat</keyword>
<feature type="region of interest" description="Disordered" evidence="7">
    <location>
        <begin position="204"/>
        <end position="227"/>
    </location>
</feature>
<dbReference type="InterPro" id="IPR011598">
    <property type="entry name" value="bHLH_dom"/>
</dbReference>
<feature type="compositionally biased region" description="Low complexity" evidence="7">
    <location>
        <begin position="88"/>
        <end position="107"/>
    </location>
</feature>
<dbReference type="FunFam" id="3.30.450.20:FF:000054">
    <property type="entry name" value="Trachealess, isoform D"/>
    <property type="match status" value="1"/>
</dbReference>
<evidence type="ECO:0000259" key="9">
    <source>
        <dbReference type="PROSITE" id="PS50888"/>
    </source>
</evidence>
<evidence type="ECO:0000256" key="7">
    <source>
        <dbReference type="SAM" id="MobiDB-lite"/>
    </source>
</evidence>
<feature type="region of interest" description="Disordered" evidence="7">
    <location>
        <begin position="854"/>
        <end position="877"/>
    </location>
</feature>
<dbReference type="SUPFAM" id="SSF47459">
    <property type="entry name" value="HLH, helix-loop-helix DNA-binding domain"/>
    <property type="match status" value="1"/>
</dbReference>
<feature type="region of interest" description="Disordered" evidence="7">
    <location>
        <begin position="700"/>
        <end position="834"/>
    </location>
</feature>
<dbReference type="Pfam" id="PF23171">
    <property type="entry name" value="bHLH_HIF1A"/>
    <property type="match status" value="1"/>
</dbReference>
<evidence type="ECO:0000256" key="1">
    <source>
        <dbReference type="ARBA" id="ARBA00004123"/>
    </source>
</evidence>
<evidence type="ECO:0000256" key="3">
    <source>
        <dbReference type="ARBA" id="ARBA00023015"/>
    </source>
</evidence>
<keyword evidence="6" id="KW-0539">Nucleus</keyword>
<dbReference type="SUPFAM" id="SSF81995">
    <property type="entry name" value="beta-sandwich domain of Sec23/24"/>
    <property type="match status" value="1"/>
</dbReference>
<name>A0A8J2W9Q0_9CRUS</name>
<dbReference type="InterPro" id="IPR000014">
    <property type="entry name" value="PAS"/>
</dbReference>
<dbReference type="GO" id="GO:0046983">
    <property type="term" value="F:protein dimerization activity"/>
    <property type="evidence" value="ECO:0007669"/>
    <property type="project" value="InterPro"/>
</dbReference>
<reference evidence="10" key="1">
    <citation type="submission" date="2021-11" db="EMBL/GenBank/DDBJ databases">
        <authorList>
            <person name="Schell T."/>
        </authorList>
    </citation>
    <scope>NUCLEOTIDE SEQUENCE</scope>
    <source>
        <strain evidence="10">M5</strain>
    </source>
</reference>
<evidence type="ECO:0000259" key="8">
    <source>
        <dbReference type="PROSITE" id="PS50112"/>
    </source>
</evidence>
<feature type="domain" description="PAS" evidence="8">
    <location>
        <begin position="576"/>
        <end position="623"/>
    </location>
</feature>
<dbReference type="SUPFAM" id="SSF55785">
    <property type="entry name" value="PYP-like sensor domain (PAS domain)"/>
    <property type="match status" value="2"/>
</dbReference>
<keyword evidence="3" id="KW-0805">Transcription regulation</keyword>
<feature type="compositionally biased region" description="Basic residues" evidence="7">
    <location>
        <begin position="1056"/>
        <end position="1065"/>
    </location>
</feature>
<feature type="compositionally biased region" description="Low complexity" evidence="7">
    <location>
        <begin position="204"/>
        <end position="225"/>
    </location>
</feature>
<dbReference type="Pfam" id="PF00989">
    <property type="entry name" value="PAS"/>
    <property type="match status" value="1"/>
</dbReference>
<feature type="compositionally biased region" description="Polar residues" evidence="7">
    <location>
        <begin position="810"/>
        <end position="831"/>
    </location>
</feature>
<dbReference type="SMART" id="SM00353">
    <property type="entry name" value="HLH"/>
    <property type="match status" value="1"/>
</dbReference>
<feature type="compositionally biased region" description="Low complexity" evidence="7">
    <location>
        <begin position="707"/>
        <end position="723"/>
    </location>
</feature>
<evidence type="ECO:0000313" key="10">
    <source>
        <dbReference type="EMBL" id="CAH0110173.1"/>
    </source>
</evidence>
<feature type="compositionally biased region" description="Basic residues" evidence="7">
    <location>
        <begin position="771"/>
        <end position="781"/>
    </location>
</feature>
<evidence type="ECO:0000313" key="11">
    <source>
        <dbReference type="Proteomes" id="UP000789390"/>
    </source>
</evidence>
<evidence type="ECO:0000256" key="2">
    <source>
        <dbReference type="ARBA" id="ARBA00022737"/>
    </source>
</evidence>
<accession>A0A8J2W9Q0</accession>
<dbReference type="AlphaFoldDB" id="A0A8J2W9Q0"/>
<feature type="compositionally biased region" description="Basic residues" evidence="7">
    <location>
        <begin position="316"/>
        <end position="332"/>
    </location>
</feature>
<dbReference type="Pfam" id="PF14598">
    <property type="entry name" value="PAS_11"/>
    <property type="match status" value="1"/>
</dbReference>
<feature type="compositionally biased region" description="Polar residues" evidence="7">
    <location>
        <begin position="865"/>
        <end position="877"/>
    </location>
</feature>
<feature type="domain" description="BHLH" evidence="9">
    <location>
        <begin position="125"/>
        <end position="178"/>
    </location>
</feature>
<feature type="region of interest" description="Disordered" evidence="7">
    <location>
        <begin position="307"/>
        <end position="342"/>
    </location>
</feature>
<dbReference type="PANTHER" id="PTHR23043">
    <property type="entry name" value="HYPOXIA-INDUCIBLE FACTOR 1 ALPHA"/>
    <property type="match status" value="1"/>
</dbReference>
<feature type="compositionally biased region" description="Low complexity" evidence="7">
    <location>
        <begin position="733"/>
        <end position="762"/>
    </location>
</feature>
<protein>
    <recommendedName>
        <fullName evidence="12">Protein trachealess</fullName>
    </recommendedName>
</protein>
<feature type="domain" description="PAS" evidence="8">
    <location>
        <begin position="355"/>
        <end position="425"/>
    </location>
</feature>
<feature type="region of interest" description="Disordered" evidence="7">
    <location>
        <begin position="242"/>
        <end position="269"/>
    </location>
</feature>
<comment type="subcellular location">
    <subcellularLocation>
        <location evidence="1">Nucleus</location>
    </subcellularLocation>
</comment>
<evidence type="ECO:0000256" key="4">
    <source>
        <dbReference type="ARBA" id="ARBA00023125"/>
    </source>
</evidence>
<dbReference type="EMBL" id="CAKKLH010000300">
    <property type="protein sequence ID" value="CAH0110173.1"/>
    <property type="molecule type" value="Genomic_DNA"/>
</dbReference>
<dbReference type="InterPro" id="IPR036638">
    <property type="entry name" value="HLH_DNA-bd_sf"/>
</dbReference>
<keyword evidence="5" id="KW-0804">Transcription</keyword>
<evidence type="ECO:0008006" key="12">
    <source>
        <dbReference type="Google" id="ProtNLM"/>
    </source>
</evidence>
<comment type="caution">
    <text evidence="10">The sequence shown here is derived from an EMBL/GenBank/DDBJ whole genome shotgun (WGS) entry which is preliminary data.</text>
</comment>
<feature type="region of interest" description="Disordered" evidence="7">
    <location>
        <begin position="425"/>
        <end position="464"/>
    </location>
</feature>
<evidence type="ECO:0000256" key="6">
    <source>
        <dbReference type="ARBA" id="ARBA00023242"/>
    </source>
</evidence>
<dbReference type="PROSITE" id="PS50112">
    <property type="entry name" value="PAS"/>
    <property type="match status" value="2"/>
</dbReference>
<dbReference type="GO" id="GO:0005634">
    <property type="term" value="C:nucleus"/>
    <property type="evidence" value="ECO:0007669"/>
    <property type="project" value="UniProtKB-SubCell"/>
</dbReference>
<dbReference type="GO" id="GO:0045944">
    <property type="term" value="P:positive regulation of transcription by RNA polymerase II"/>
    <property type="evidence" value="ECO:0007669"/>
    <property type="project" value="UniProtKB-ARBA"/>
</dbReference>
<dbReference type="Proteomes" id="UP000789390">
    <property type="component" value="Unassembled WGS sequence"/>
</dbReference>
<evidence type="ECO:0000256" key="5">
    <source>
        <dbReference type="ARBA" id="ARBA00023163"/>
    </source>
</evidence>
<dbReference type="InterPro" id="IPR013767">
    <property type="entry name" value="PAS_fold"/>
</dbReference>
<dbReference type="PROSITE" id="PS50888">
    <property type="entry name" value="BHLH"/>
    <property type="match status" value="1"/>
</dbReference>
<dbReference type="GO" id="GO:0000977">
    <property type="term" value="F:RNA polymerase II transcription regulatory region sequence-specific DNA binding"/>
    <property type="evidence" value="ECO:0007669"/>
    <property type="project" value="TreeGrafter"/>
</dbReference>